<keyword evidence="1" id="KW-1133">Transmembrane helix</keyword>
<name>A0A9D1SBZ5_9BACT</name>
<organism evidence="2 3">
    <name type="scientific">Candidatus Gallibacteroides avistercoris</name>
    <dbReference type="NCBI Taxonomy" id="2840833"/>
    <lineage>
        <taxon>Bacteria</taxon>
        <taxon>Pseudomonadati</taxon>
        <taxon>Bacteroidota</taxon>
        <taxon>Bacteroidia</taxon>
        <taxon>Bacteroidales</taxon>
        <taxon>Bacteroidaceae</taxon>
        <taxon>Bacteroidaceae incertae sedis</taxon>
        <taxon>Candidatus Gallibacteroides</taxon>
    </lineage>
</organism>
<keyword evidence="1" id="KW-0472">Membrane</keyword>
<dbReference type="Pfam" id="PF11297">
    <property type="entry name" value="DUF3098"/>
    <property type="match status" value="1"/>
</dbReference>
<dbReference type="EMBL" id="DVNA01000074">
    <property type="protein sequence ID" value="HIU54814.1"/>
    <property type="molecule type" value="Genomic_DNA"/>
</dbReference>
<keyword evidence="1" id="KW-0812">Transmembrane</keyword>
<comment type="caution">
    <text evidence="2">The sequence shown here is derived from an EMBL/GenBank/DDBJ whole genome shotgun (WGS) entry which is preliminary data.</text>
</comment>
<evidence type="ECO:0000256" key="1">
    <source>
        <dbReference type="SAM" id="Phobius"/>
    </source>
</evidence>
<reference evidence="2" key="1">
    <citation type="submission" date="2020-10" db="EMBL/GenBank/DDBJ databases">
        <authorList>
            <person name="Gilroy R."/>
        </authorList>
    </citation>
    <scope>NUCLEOTIDE SEQUENCE</scope>
    <source>
        <strain evidence="2">CHK158-818</strain>
    </source>
</reference>
<feature type="transmembrane region" description="Helical" evidence="1">
    <location>
        <begin position="12"/>
        <end position="31"/>
    </location>
</feature>
<dbReference type="AlphaFoldDB" id="A0A9D1SBZ5"/>
<dbReference type="InterPro" id="IPR021448">
    <property type="entry name" value="DUF3098"/>
</dbReference>
<feature type="transmembrane region" description="Helical" evidence="1">
    <location>
        <begin position="51"/>
        <end position="69"/>
    </location>
</feature>
<gene>
    <name evidence="2" type="ORF">IAB03_03285</name>
</gene>
<reference evidence="2" key="2">
    <citation type="journal article" date="2021" name="PeerJ">
        <title>Extensive microbial diversity within the chicken gut microbiome revealed by metagenomics and culture.</title>
        <authorList>
            <person name="Gilroy R."/>
            <person name="Ravi A."/>
            <person name="Getino M."/>
            <person name="Pursley I."/>
            <person name="Horton D.L."/>
            <person name="Alikhan N.F."/>
            <person name="Baker D."/>
            <person name="Gharbi K."/>
            <person name="Hall N."/>
            <person name="Watson M."/>
            <person name="Adriaenssens E.M."/>
            <person name="Foster-Nyarko E."/>
            <person name="Jarju S."/>
            <person name="Secka A."/>
            <person name="Antonio M."/>
            <person name="Oren A."/>
            <person name="Chaudhuri R.R."/>
            <person name="La Ragione R."/>
            <person name="Hildebrand F."/>
            <person name="Pallen M.J."/>
        </authorList>
    </citation>
    <scope>NUCLEOTIDE SEQUENCE</scope>
    <source>
        <strain evidence="2">CHK158-818</strain>
    </source>
</reference>
<evidence type="ECO:0000313" key="2">
    <source>
        <dbReference type="EMBL" id="HIU54814.1"/>
    </source>
</evidence>
<protein>
    <submittedName>
        <fullName evidence="2">DUF3098 domain-containing protein</fullName>
    </submittedName>
</protein>
<evidence type="ECO:0000313" key="3">
    <source>
        <dbReference type="Proteomes" id="UP000824112"/>
    </source>
</evidence>
<sequence>METTNFVLGKNNIKWIILSFVLVLVGFALMLGGSTDFEAFDPNIFSFRRIVLGPGCSFAGFVLMIFAILKKDKKTNQEEK</sequence>
<proteinExistence type="predicted"/>
<accession>A0A9D1SBZ5</accession>
<dbReference type="Proteomes" id="UP000824112">
    <property type="component" value="Unassembled WGS sequence"/>
</dbReference>